<dbReference type="InterPro" id="IPR036388">
    <property type="entry name" value="WH-like_DNA-bd_sf"/>
</dbReference>
<evidence type="ECO:0000256" key="1">
    <source>
        <dbReference type="SAM" id="MobiDB-lite"/>
    </source>
</evidence>
<feature type="region of interest" description="Disordered" evidence="1">
    <location>
        <begin position="96"/>
        <end position="115"/>
    </location>
</feature>
<dbReference type="EMBL" id="JNBQ01000022">
    <property type="protein sequence ID" value="KLN33990.1"/>
    <property type="molecule type" value="Genomic_DNA"/>
</dbReference>
<dbReference type="STRING" id="264251.FB00_14630"/>
<dbReference type="InterPro" id="IPR052509">
    <property type="entry name" value="Metal_resp_DNA-bind_regulator"/>
</dbReference>
<dbReference type="InterPro" id="IPR036390">
    <property type="entry name" value="WH_DNA-bd_sf"/>
</dbReference>
<dbReference type="PATRIC" id="fig|264251.5.peg.2982"/>
<dbReference type="Gene3D" id="1.10.10.10">
    <property type="entry name" value="Winged helix-like DNA-binding domain superfamily/Winged helix DNA-binding domain"/>
    <property type="match status" value="1"/>
</dbReference>
<dbReference type="SUPFAM" id="SSF46785">
    <property type="entry name" value="Winged helix' DNA-binding domain"/>
    <property type="match status" value="1"/>
</dbReference>
<dbReference type="PANTHER" id="PTHR33169">
    <property type="entry name" value="PADR-FAMILY TRANSCRIPTIONAL REGULATOR"/>
    <property type="match status" value="1"/>
</dbReference>
<dbReference type="Proteomes" id="UP000035265">
    <property type="component" value="Unassembled WGS sequence"/>
</dbReference>
<dbReference type="AlphaFoldDB" id="A0A0H2KKB4"/>
<comment type="caution">
    <text evidence="3">The sequence shown here is derived from an EMBL/GenBank/DDBJ whole genome shotgun (WGS) entry which is preliminary data.</text>
</comment>
<protein>
    <submittedName>
        <fullName evidence="3">PadR family transcriptional regulator</fullName>
    </submittedName>
</protein>
<keyword evidence="4" id="KW-1185">Reference proteome</keyword>
<dbReference type="Pfam" id="PF03551">
    <property type="entry name" value="PadR"/>
    <property type="match status" value="1"/>
</dbReference>
<gene>
    <name evidence="3" type="ORF">FB00_14630</name>
</gene>
<proteinExistence type="predicted"/>
<evidence type="ECO:0000313" key="4">
    <source>
        <dbReference type="Proteomes" id="UP000035265"/>
    </source>
</evidence>
<dbReference type="PANTHER" id="PTHR33169:SF13">
    <property type="entry name" value="PADR-FAMILY TRANSCRIPTIONAL REGULATOR"/>
    <property type="match status" value="1"/>
</dbReference>
<evidence type="ECO:0000259" key="2">
    <source>
        <dbReference type="Pfam" id="PF03551"/>
    </source>
</evidence>
<accession>A0A0H2KKB4</accession>
<name>A0A0H2KKB4_9MICO</name>
<feature type="domain" description="Transcription regulator PadR N-terminal" evidence="2">
    <location>
        <begin position="8"/>
        <end position="81"/>
    </location>
</feature>
<organism evidence="3 4">
    <name type="scientific">Cellulosimicrobium funkei</name>
    <dbReference type="NCBI Taxonomy" id="264251"/>
    <lineage>
        <taxon>Bacteria</taxon>
        <taxon>Bacillati</taxon>
        <taxon>Actinomycetota</taxon>
        <taxon>Actinomycetes</taxon>
        <taxon>Micrococcales</taxon>
        <taxon>Promicromonosporaceae</taxon>
        <taxon>Cellulosimicrobium</taxon>
    </lineage>
</organism>
<reference evidence="3 4" key="1">
    <citation type="submission" date="2014-05" db="EMBL/GenBank/DDBJ databases">
        <title>Cellulosimicrobium funkei U11 genome.</title>
        <authorList>
            <person name="Hu C."/>
            <person name="Gong Y."/>
            <person name="Wan W."/>
            <person name="Jiang M."/>
        </authorList>
    </citation>
    <scope>NUCLEOTIDE SEQUENCE [LARGE SCALE GENOMIC DNA]</scope>
    <source>
        <strain evidence="3 4">U11</strain>
    </source>
</reference>
<evidence type="ECO:0000313" key="3">
    <source>
        <dbReference type="EMBL" id="KLN33990.1"/>
    </source>
</evidence>
<sequence length="115" mass="12363">MTEQAYLVLLSLSAEPRHGYAVIQAVRELSDGRTRLGAGTLYGNLDRLVAAGLVEPTGEEVVDGRLRRYYRATDDGRRAARAETLRLADLAERARRSLERHGPAGTADGLAGSGA</sequence>
<dbReference type="InterPro" id="IPR005149">
    <property type="entry name" value="Tscrpt_reg_PadR_N"/>
</dbReference>